<evidence type="ECO:0000313" key="1">
    <source>
        <dbReference type="EMBL" id="MCH6163112.1"/>
    </source>
</evidence>
<reference evidence="1" key="2">
    <citation type="journal article" date="2023" name="Int. J. Syst. Evol. Microbiol.">
        <title>Streptomyces marispadix sp. nov., isolated from marine beach sediment of the Northern Coast of Portugal.</title>
        <authorList>
            <person name="dos Santos J.D.N."/>
            <person name="Vitorino I.R."/>
            <person name="Kallscheuer N."/>
            <person name="Srivastava A."/>
            <person name="Krautwurst S."/>
            <person name="Marz M."/>
            <person name="Jogler C."/>
            <person name="Lobo Da Cunha A."/>
            <person name="Catita J."/>
            <person name="Goncalves H."/>
            <person name="Gonzalez I."/>
            <person name="Reyes F."/>
            <person name="Lage O.M."/>
        </authorList>
    </citation>
    <scope>NUCLEOTIDE SEQUENCE</scope>
    <source>
        <strain evidence="1">M600PL45_2</strain>
    </source>
</reference>
<name>A0ABS9T3N5_9ACTN</name>
<accession>A0ABS9T3N5</accession>
<protein>
    <submittedName>
        <fullName evidence="1">YjzC family protein</fullName>
    </submittedName>
</protein>
<sequence>MSEYKPFRPGEVVPQSGIYGCDCGSRHRWSTDVRGHRFPPLPAGCTGSCWTLTTETHPISGKAV</sequence>
<organism evidence="1 2">
    <name type="scientific">Streptomyces marispadix</name>
    <dbReference type="NCBI Taxonomy" id="2922868"/>
    <lineage>
        <taxon>Bacteria</taxon>
        <taxon>Bacillati</taxon>
        <taxon>Actinomycetota</taxon>
        <taxon>Actinomycetes</taxon>
        <taxon>Kitasatosporales</taxon>
        <taxon>Streptomycetaceae</taxon>
        <taxon>Streptomyces</taxon>
    </lineage>
</organism>
<keyword evidence="2" id="KW-1185">Reference proteome</keyword>
<proteinExistence type="predicted"/>
<gene>
    <name evidence="1" type="ORF">MMA15_22780</name>
</gene>
<dbReference type="RefSeq" id="WP_241061960.1">
    <property type="nucleotide sequence ID" value="NZ_JAKWJU010000002.1"/>
</dbReference>
<reference evidence="1" key="1">
    <citation type="submission" date="2022-03" db="EMBL/GenBank/DDBJ databases">
        <authorList>
            <person name="Santos J.D.N."/>
            <person name="Kallscheuer N."/>
            <person name="Jogler C."/>
            <person name="Lage O.M."/>
        </authorList>
    </citation>
    <scope>NUCLEOTIDE SEQUENCE</scope>
    <source>
        <strain evidence="1">M600PL45_2</strain>
    </source>
</reference>
<comment type="caution">
    <text evidence="1">The sequence shown here is derived from an EMBL/GenBank/DDBJ whole genome shotgun (WGS) entry which is preliminary data.</text>
</comment>
<evidence type="ECO:0000313" key="2">
    <source>
        <dbReference type="Proteomes" id="UP001166784"/>
    </source>
</evidence>
<dbReference type="Proteomes" id="UP001166784">
    <property type="component" value="Unassembled WGS sequence"/>
</dbReference>
<dbReference type="EMBL" id="JAKWJU010000002">
    <property type="protein sequence ID" value="MCH6163112.1"/>
    <property type="molecule type" value="Genomic_DNA"/>
</dbReference>